<comment type="caution">
    <text evidence="1">The sequence shown here is derived from an EMBL/GenBank/DDBJ whole genome shotgun (WGS) entry which is preliminary data.</text>
</comment>
<protein>
    <submittedName>
        <fullName evidence="1">Uncharacterized protein</fullName>
    </submittedName>
</protein>
<feature type="non-terminal residue" evidence="1">
    <location>
        <position position="1"/>
    </location>
</feature>
<dbReference type="AlphaFoldDB" id="A0AAV5TQK3"/>
<evidence type="ECO:0000313" key="2">
    <source>
        <dbReference type="Proteomes" id="UP001432027"/>
    </source>
</evidence>
<sequence length="166" mass="17559">KSVVISGDAYTTTNKGQDVSAVYVSPSYVGCDNVGNSLYTSLSLINSFDSSFTVKDSHGLLVGINGDYSIANKADALTLTVNNDVHMLYGSNNISESYEATSFTIGVKWTKKQGSQDRFALQIDVASVGPEAETNTTISDVGSTTTNVEETTTSSVKALEMLVSCL</sequence>
<dbReference type="Proteomes" id="UP001432027">
    <property type="component" value="Unassembled WGS sequence"/>
</dbReference>
<keyword evidence="2" id="KW-1185">Reference proteome</keyword>
<reference evidence="1" key="1">
    <citation type="submission" date="2023-10" db="EMBL/GenBank/DDBJ databases">
        <title>Genome assembly of Pristionchus species.</title>
        <authorList>
            <person name="Yoshida K."/>
            <person name="Sommer R.J."/>
        </authorList>
    </citation>
    <scope>NUCLEOTIDE SEQUENCE</scope>
    <source>
        <strain evidence="1">RS0144</strain>
    </source>
</reference>
<name>A0AAV5TQK3_9BILA</name>
<proteinExistence type="predicted"/>
<dbReference type="EMBL" id="BTSX01000004">
    <property type="protein sequence ID" value="GMS96725.1"/>
    <property type="molecule type" value="Genomic_DNA"/>
</dbReference>
<accession>A0AAV5TQK3</accession>
<organism evidence="1 2">
    <name type="scientific">Pristionchus entomophagus</name>
    <dbReference type="NCBI Taxonomy" id="358040"/>
    <lineage>
        <taxon>Eukaryota</taxon>
        <taxon>Metazoa</taxon>
        <taxon>Ecdysozoa</taxon>
        <taxon>Nematoda</taxon>
        <taxon>Chromadorea</taxon>
        <taxon>Rhabditida</taxon>
        <taxon>Rhabditina</taxon>
        <taxon>Diplogasteromorpha</taxon>
        <taxon>Diplogasteroidea</taxon>
        <taxon>Neodiplogasteridae</taxon>
        <taxon>Pristionchus</taxon>
    </lineage>
</organism>
<feature type="non-terminal residue" evidence="1">
    <location>
        <position position="166"/>
    </location>
</feature>
<evidence type="ECO:0000313" key="1">
    <source>
        <dbReference type="EMBL" id="GMS96725.1"/>
    </source>
</evidence>
<gene>
    <name evidence="1" type="ORF">PENTCL1PPCAC_18900</name>
</gene>